<accession>A0A5B7JP75</accession>
<dbReference type="Proteomes" id="UP000324222">
    <property type="component" value="Unassembled WGS sequence"/>
</dbReference>
<dbReference type="EMBL" id="VSRR010106729">
    <property type="protein sequence ID" value="MPC96619.1"/>
    <property type="molecule type" value="Genomic_DNA"/>
</dbReference>
<organism evidence="2 3">
    <name type="scientific">Portunus trituberculatus</name>
    <name type="common">Swimming crab</name>
    <name type="synonym">Neptunus trituberculatus</name>
    <dbReference type="NCBI Taxonomy" id="210409"/>
    <lineage>
        <taxon>Eukaryota</taxon>
        <taxon>Metazoa</taxon>
        <taxon>Ecdysozoa</taxon>
        <taxon>Arthropoda</taxon>
        <taxon>Crustacea</taxon>
        <taxon>Multicrustacea</taxon>
        <taxon>Malacostraca</taxon>
        <taxon>Eumalacostraca</taxon>
        <taxon>Eucarida</taxon>
        <taxon>Decapoda</taxon>
        <taxon>Pleocyemata</taxon>
        <taxon>Brachyura</taxon>
        <taxon>Eubrachyura</taxon>
        <taxon>Portunoidea</taxon>
        <taxon>Portunidae</taxon>
        <taxon>Portuninae</taxon>
        <taxon>Portunus</taxon>
    </lineage>
</organism>
<reference evidence="2 3" key="1">
    <citation type="submission" date="2019-05" db="EMBL/GenBank/DDBJ databases">
        <title>Another draft genome of Portunus trituberculatus and its Hox gene families provides insights of decapod evolution.</title>
        <authorList>
            <person name="Jeong J.-H."/>
            <person name="Song I."/>
            <person name="Kim S."/>
            <person name="Choi T."/>
            <person name="Kim D."/>
            <person name="Ryu S."/>
            <person name="Kim W."/>
        </authorList>
    </citation>
    <scope>NUCLEOTIDE SEQUENCE [LARGE SCALE GENOMIC DNA]</scope>
    <source>
        <tissue evidence="2">Muscle</tissue>
    </source>
</reference>
<name>A0A5B7JP75_PORTR</name>
<evidence type="ECO:0000313" key="3">
    <source>
        <dbReference type="Proteomes" id="UP000324222"/>
    </source>
</evidence>
<feature type="region of interest" description="Disordered" evidence="1">
    <location>
        <begin position="1"/>
        <end position="77"/>
    </location>
</feature>
<gene>
    <name evidence="2" type="ORF">E2C01_091888</name>
</gene>
<proteinExistence type="predicted"/>
<feature type="compositionally biased region" description="Pro residues" evidence="1">
    <location>
        <begin position="30"/>
        <end position="39"/>
    </location>
</feature>
<evidence type="ECO:0000313" key="2">
    <source>
        <dbReference type="EMBL" id="MPC96619.1"/>
    </source>
</evidence>
<evidence type="ECO:0000256" key="1">
    <source>
        <dbReference type="SAM" id="MobiDB-lite"/>
    </source>
</evidence>
<comment type="caution">
    <text evidence="2">The sequence shown here is derived from an EMBL/GenBank/DDBJ whole genome shotgun (WGS) entry which is preliminary data.</text>
</comment>
<protein>
    <submittedName>
        <fullName evidence="2">Uncharacterized protein</fullName>
    </submittedName>
</protein>
<dbReference type="AlphaFoldDB" id="A0A5B7JP75"/>
<sequence length="77" mass="8213">MNLLVDAVTTSSKRIKRSPAPNPAQHSPAQPSPVQPRPPLESCTLDPHPSEKEGNPIQISTPGQLLSRAGLTDKRGL</sequence>
<keyword evidence="3" id="KW-1185">Reference proteome</keyword>